<evidence type="ECO:0000313" key="1">
    <source>
        <dbReference type="EMBL" id="OMO50544.1"/>
    </source>
</evidence>
<comment type="caution">
    <text evidence="1">The sequence shown here is derived from an EMBL/GenBank/DDBJ whole genome shotgun (WGS) entry which is preliminary data.</text>
</comment>
<reference evidence="2" key="1">
    <citation type="submission" date="2013-09" db="EMBL/GenBank/DDBJ databases">
        <title>Corchorus olitorius genome sequencing.</title>
        <authorList>
            <person name="Alam M."/>
            <person name="Haque M.S."/>
            <person name="Islam M.S."/>
            <person name="Emdad E.M."/>
            <person name="Islam M.M."/>
            <person name="Ahmed B."/>
            <person name="Halim A."/>
            <person name="Hossen Q.M.M."/>
            <person name="Hossain M.Z."/>
            <person name="Ahmed R."/>
            <person name="Khan M.M."/>
            <person name="Islam R."/>
            <person name="Rashid M.M."/>
            <person name="Khan S.A."/>
            <person name="Rahman M.S."/>
            <person name="Alam M."/>
            <person name="Yahiya A.S."/>
            <person name="Khan M.S."/>
            <person name="Azam M.S."/>
            <person name="Haque T."/>
            <person name="Lashkar M.Z.H."/>
            <person name="Akhand A.I."/>
            <person name="Morshed G."/>
            <person name="Roy S."/>
            <person name="Uddin K.S."/>
            <person name="Rabeya T."/>
            <person name="Hossain A.S."/>
            <person name="Chowdhury A."/>
            <person name="Snigdha A.R."/>
            <person name="Mortoza M.S."/>
            <person name="Matin S.A."/>
            <person name="Hoque S.M.E."/>
            <person name="Islam M.K."/>
            <person name="Roy D.K."/>
            <person name="Haider R."/>
            <person name="Moosa M.M."/>
            <person name="Elias S.M."/>
            <person name="Hasan A.M."/>
            <person name="Jahan S."/>
            <person name="Shafiuddin M."/>
            <person name="Mahmood N."/>
            <person name="Shommy N.S."/>
        </authorList>
    </citation>
    <scope>NUCLEOTIDE SEQUENCE [LARGE SCALE GENOMIC DNA]</scope>
    <source>
        <strain evidence="2">cv. O-4</strain>
    </source>
</reference>
<proteinExistence type="predicted"/>
<name>A0A1R3FXH0_9ROSI</name>
<dbReference type="AlphaFoldDB" id="A0A1R3FXH0"/>
<evidence type="ECO:0000313" key="2">
    <source>
        <dbReference type="Proteomes" id="UP000187203"/>
    </source>
</evidence>
<keyword evidence="2" id="KW-1185">Reference proteome</keyword>
<sequence length="75" mass="8184">MGSRVVGIGREIQGRPRSSFLASGMQGAFRNHVDSMLLRRMPVAHALLPPENSCEIVSQFPVKTVEENSGEEAMS</sequence>
<dbReference type="EMBL" id="AWUE01024505">
    <property type="protein sequence ID" value="OMO50544.1"/>
    <property type="molecule type" value="Genomic_DNA"/>
</dbReference>
<gene>
    <name evidence="1" type="ORF">COLO4_38022</name>
</gene>
<protein>
    <submittedName>
        <fullName evidence="1">Uncharacterized protein</fullName>
    </submittedName>
</protein>
<accession>A0A1R3FXH0</accession>
<organism evidence="1 2">
    <name type="scientific">Corchorus olitorius</name>
    <dbReference type="NCBI Taxonomy" id="93759"/>
    <lineage>
        <taxon>Eukaryota</taxon>
        <taxon>Viridiplantae</taxon>
        <taxon>Streptophyta</taxon>
        <taxon>Embryophyta</taxon>
        <taxon>Tracheophyta</taxon>
        <taxon>Spermatophyta</taxon>
        <taxon>Magnoliopsida</taxon>
        <taxon>eudicotyledons</taxon>
        <taxon>Gunneridae</taxon>
        <taxon>Pentapetalae</taxon>
        <taxon>rosids</taxon>
        <taxon>malvids</taxon>
        <taxon>Malvales</taxon>
        <taxon>Malvaceae</taxon>
        <taxon>Grewioideae</taxon>
        <taxon>Apeibeae</taxon>
        <taxon>Corchorus</taxon>
    </lineage>
</organism>
<dbReference type="Proteomes" id="UP000187203">
    <property type="component" value="Unassembled WGS sequence"/>
</dbReference>